<keyword evidence="5" id="KW-1185">Reference proteome</keyword>
<evidence type="ECO:0000256" key="1">
    <source>
        <dbReference type="ARBA" id="ARBA00007734"/>
    </source>
</evidence>
<name>M1NI12_DESSD</name>
<dbReference type="STRING" id="1167006.UWK_02693"/>
<dbReference type="OrthoDB" id="9815002at2"/>
<sequence length="488" mass="55772">MIQRLENNGQNSSPPAVLVSATWPAGQFAERAFSSSFRVGRDPDCDIAITDPVVSRHHAEVIFLADTWWIQDCNSANGIFVDGNRVNRIAIKKLTRIELGRNGPLLTLSVDQPFQETKKPGTPRSMSHYQEHYFGDKDDGDAGEHTIMVRRAFAQVQKKQKRKYGIIIGLVTCLFCIAGSVAIYMHLQVEKQKKLAAEIFYTMKGLEVEFADVLQTARDSDDTATIARVEYYKQQARELENSYSEFVDTLGIYKNISPQEEAILKTARIFGECEIFVPADFTSEVIRYIKKWQSSSRLVNALERAENNGYTSPIARTMRYYFLPPQFFYLALQESNFNVNALGPKTRWGIAKGMWQFIPETGSRYGLQTGPLFKQRKVDPLDERHNFAKSTVAAAKYLRKIYDTDAQASGLLVMASYNWGENRVIQLVRDMPNNPKERNFWQFFKQYRDKIPEQTYDYVFYIFSAAVIGENPGLFGFDFDNPLIIAAK</sequence>
<evidence type="ECO:0000313" key="5">
    <source>
        <dbReference type="Proteomes" id="UP000011721"/>
    </source>
</evidence>
<dbReference type="Gene3D" id="1.10.530.10">
    <property type="match status" value="1"/>
</dbReference>
<gene>
    <name evidence="4" type="ordered locus">UWK_02693</name>
</gene>
<accession>M1NI12</accession>
<dbReference type="Pfam" id="PF01464">
    <property type="entry name" value="SLT"/>
    <property type="match status" value="1"/>
</dbReference>
<dbReference type="InterPro" id="IPR023346">
    <property type="entry name" value="Lysozyme-like_dom_sf"/>
</dbReference>
<evidence type="ECO:0000313" key="4">
    <source>
        <dbReference type="EMBL" id="AGF79229.1"/>
    </source>
</evidence>
<dbReference type="SUPFAM" id="SSF53955">
    <property type="entry name" value="Lysozyme-like"/>
    <property type="match status" value="1"/>
</dbReference>
<feature type="transmembrane region" description="Helical" evidence="2">
    <location>
        <begin position="164"/>
        <end position="187"/>
    </location>
</feature>
<dbReference type="Gene3D" id="2.60.200.20">
    <property type="match status" value="1"/>
</dbReference>
<dbReference type="CDD" id="cd16894">
    <property type="entry name" value="MltD-like"/>
    <property type="match status" value="1"/>
</dbReference>
<reference evidence="5" key="1">
    <citation type="journal article" date="2013" name="Stand. Genomic Sci.">
        <title>Complete genome sequence of Desulfocapsa sulfexigens, a marine deltaproteobacterium specialized in disproportionating inorganic sulfur compounds.</title>
        <authorList>
            <person name="Finster K.W."/>
            <person name="Kjeldsen K.U."/>
            <person name="Kube M."/>
            <person name="Reinhardt R."/>
            <person name="Mussmann M."/>
            <person name="Amann R."/>
            <person name="Schreiber L."/>
        </authorList>
    </citation>
    <scope>NUCLEOTIDE SEQUENCE [LARGE SCALE GENOMIC DNA]</scope>
    <source>
        <strain evidence="5">DSM 10523 / SB164P1</strain>
    </source>
</reference>
<keyword evidence="2" id="KW-0812">Transmembrane</keyword>
<dbReference type="HOGENOM" id="CLU_487299_0_0_7"/>
<feature type="domain" description="FHA" evidence="3">
    <location>
        <begin position="37"/>
        <end position="86"/>
    </location>
</feature>
<organism evidence="4 5">
    <name type="scientific">Desulfocapsa sulfexigens (strain DSM 10523 / SB164P1)</name>
    <dbReference type="NCBI Taxonomy" id="1167006"/>
    <lineage>
        <taxon>Bacteria</taxon>
        <taxon>Pseudomonadati</taxon>
        <taxon>Thermodesulfobacteriota</taxon>
        <taxon>Desulfobulbia</taxon>
        <taxon>Desulfobulbales</taxon>
        <taxon>Desulfocapsaceae</taxon>
        <taxon>Desulfocapsa</taxon>
    </lineage>
</organism>
<dbReference type="AlphaFoldDB" id="M1NI12"/>
<dbReference type="EMBL" id="CP003985">
    <property type="protein sequence ID" value="AGF79229.1"/>
    <property type="molecule type" value="Genomic_DNA"/>
</dbReference>
<dbReference type="RefSeq" id="WP_015404915.1">
    <property type="nucleotide sequence ID" value="NC_020304.1"/>
</dbReference>
<dbReference type="InterPro" id="IPR008258">
    <property type="entry name" value="Transglycosylase_SLT_dom_1"/>
</dbReference>
<dbReference type="PATRIC" id="fig|1167006.5.peg.2914"/>
<proteinExistence type="inferred from homology"/>
<evidence type="ECO:0000259" key="3">
    <source>
        <dbReference type="PROSITE" id="PS50006"/>
    </source>
</evidence>
<dbReference type="PROSITE" id="PS50006">
    <property type="entry name" value="FHA_DOMAIN"/>
    <property type="match status" value="1"/>
</dbReference>
<dbReference type="SMART" id="SM00240">
    <property type="entry name" value="FHA"/>
    <property type="match status" value="1"/>
</dbReference>
<keyword evidence="2" id="KW-1133">Transmembrane helix</keyword>
<dbReference type="eggNOG" id="COG1716">
    <property type="taxonomic scope" value="Bacteria"/>
</dbReference>
<keyword evidence="2" id="KW-0472">Membrane</keyword>
<dbReference type="Proteomes" id="UP000011721">
    <property type="component" value="Chromosome"/>
</dbReference>
<dbReference type="Pfam" id="PF00498">
    <property type="entry name" value="FHA"/>
    <property type="match status" value="1"/>
</dbReference>
<protein>
    <submittedName>
        <fullName evidence="4">FHA domain-containing protein</fullName>
    </submittedName>
</protein>
<dbReference type="PANTHER" id="PTHR37423:SF2">
    <property type="entry name" value="MEMBRANE-BOUND LYTIC MUREIN TRANSGLYCOSYLASE C"/>
    <property type="match status" value="1"/>
</dbReference>
<dbReference type="eggNOG" id="COG0741">
    <property type="taxonomic scope" value="Bacteria"/>
</dbReference>
<dbReference type="PANTHER" id="PTHR37423">
    <property type="entry name" value="SOLUBLE LYTIC MUREIN TRANSGLYCOSYLASE-RELATED"/>
    <property type="match status" value="1"/>
</dbReference>
<dbReference type="InterPro" id="IPR000253">
    <property type="entry name" value="FHA_dom"/>
</dbReference>
<dbReference type="SUPFAM" id="SSF49879">
    <property type="entry name" value="SMAD/FHA domain"/>
    <property type="match status" value="1"/>
</dbReference>
<dbReference type="KEGG" id="dsf:UWK_02693"/>
<comment type="similarity">
    <text evidence="1">Belongs to the transglycosylase Slt family.</text>
</comment>
<evidence type="ECO:0000256" key="2">
    <source>
        <dbReference type="SAM" id="Phobius"/>
    </source>
</evidence>
<dbReference type="InterPro" id="IPR008984">
    <property type="entry name" value="SMAD_FHA_dom_sf"/>
</dbReference>